<proteinExistence type="predicted"/>
<feature type="region of interest" description="Disordered" evidence="1">
    <location>
        <begin position="1489"/>
        <end position="1513"/>
    </location>
</feature>
<feature type="chain" id="PRO_5041976529" evidence="3">
    <location>
        <begin position="25"/>
        <end position="1553"/>
    </location>
</feature>
<keyword evidence="2" id="KW-0472">Membrane</keyword>
<reference evidence="4 5" key="1">
    <citation type="submission" date="2021-10" db="EMBL/GenBank/DDBJ databases">
        <title>Anaerobic single-cell dispensing facilitates the cultivation of human gut bacteria.</title>
        <authorList>
            <person name="Afrizal A."/>
        </authorList>
    </citation>
    <scope>NUCLEOTIDE SEQUENCE [LARGE SCALE GENOMIC DNA]</scope>
    <source>
        <strain evidence="4 5">CLA-AA-H276</strain>
    </source>
</reference>
<dbReference type="SUPFAM" id="SSF49373">
    <property type="entry name" value="Invasin/intimin cell-adhesion fragments"/>
    <property type="match status" value="1"/>
</dbReference>
<feature type="compositionally biased region" description="Basic and acidic residues" evidence="1">
    <location>
        <begin position="88"/>
        <end position="117"/>
    </location>
</feature>
<feature type="signal peptide" evidence="3">
    <location>
        <begin position="1"/>
        <end position="24"/>
    </location>
</feature>
<evidence type="ECO:0000256" key="3">
    <source>
        <dbReference type="SAM" id="SignalP"/>
    </source>
</evidence>
<protein>
    <submittedName>
        <fullName evidence="4">Uncharacterized protein</fullName>
    </submittedName>
</protein>
<feature type="compositionally biased region" description="Acidic residues" evidence="1">
    <location>
        <begin position="53"/>
        <end position="62"/>
    </location>
</feature>
<feature type="region of interest" description="Disordered" evidence="1">
    <location>
        <begin position="34"/>
        <end position="121"/>
    </location>
</feature>
<comment type="caution">
    <text evidence="4">The sequence shown here is derived from an EMBL/GenBank/DDBJ whole genome shotgun (WGS) entry which is preliminary data.</text>
</comment>
<dbReference type="InterPro" id="IPR008964">
    <property type="entry name" value="Invasin/intimin_cell_adhesion"/>
</dbReference>
<evidence type="ECO:0000313" key="5">
    <source>
        <dbReference type="Proteomes" id="UP001198220"/>
    </source>
</evidence>
<dbReference type="EMBL" id="JAJEPS010000006">
    <property type="protein sequence ID" value="MCC2126142.1"/>
    <property type="molecule type" value="Genomic_DNA"/>
</dbReference>
<dbReference type="RefSeq" id="WP_308459292.1">
    <property type="nucleotide sequence ID" value="NZ_JAJEPS010000006.1"/>
</dbReference>
<evidence type="ECO:0000256" key="1">
    <source>
        <dbReference type="SAM" id="MobiDB-lite"/>
    </source>
</evidence>
<gene>
    <name evidence="4" type="ORF">LKD36_08115</name>
</gene>
<accession>A0AAE3DAT7</accession>
<dbReference type="Gene3D" id="2.160.20.110">
    <property type="match status" value="1"/>
</dbReference>
<evidence type="ECO:0000313" key="4">
    <source>
        <dbReference type="EMBL" id="MCC2126142.1"/>
    </source>
</evidence>
<dbReference type="Gene3D" id="2.60.40.1080">
    <property type="match status" value="1"/>
</dbReference>
<keyword evidence="2" id="KW-0812">Transmembrane</keyword>
<feature type="compositionally biased region" description="Basic and acidic residues" evidence="1">
    <location>
        <begin position="1489"/>
        <end position="1500"/>
    </location>
</feature>
<keyword evidence="2" id="KW-1133">Transmembrane helix</keyword>
<keyword evidence="3" id="KW-0732">Signal</keyword>
<feature type="transmembrane region" description="Helical" evidence="2">
    <location>
        <begin position="1528"/>
        <end position="1547"/>
    </location>
</feature>
<evidence type="ECO:0000256" key="2">
    <source>
        <dbReference type="SAM" id="Phobius"/>
    </source>
</evidence>
<name>A0AAE3DAT7_9FIRM</name>
<organism evidence="4 5">
    <name type="scientific">Hominiventricola filiformis</name>
    <dbReference type="NCBI Taxonomy" id="2885352"/>
    <lineage>
        <taxon>Bacteria</taxon>
        <taxon>Bacillati</taxon>
        <taxon>Bacillota</taxon>
        <taxon>Clostridia</taxon>
        <taxon>Lachnospirales</taxon>
        <taxon>Lachnospiraceae</taxon>
        <taxon>Hominiventricola</taxon>
    </lineage>
</organism>
<keyword evidence="5" id="KW-1185">Reference proteome</keyword>
<sequence length="1553" mass="173423">MKRTIAHILVVTMMINAMSLPVYAEADHDVEKQVVTDSEKSEEIDGNIKPEEVTNEIQEDEALNNNNEIKEAESEESEPENLGGNTSEDQKIQKQENDKLEDTDISKNDELIQKIDQEDTVPEEIIEDYGENLSENVINENNLENVLESEEDSSLEETEENLDENAILNISENISNLNIWDGTVSDTFSSGEGTQENPYIICNGAELAHLASEIKNKRGNSAYYELKNDIYLNNVSDEKWYMDQCNEWIPIGTLQDPGSTVYNIHMEYEFTGHFDGKGHTVYGVFIDGTENGVGLFGSVENAEISNVNLEKSYIAGENYVGGLVGSSHFFNKIRNCHVNAQVYGNDCVGGIAGGDYCGTYQGCSNSGVINGSTNVGGITGKLGNGSASVERCYNTGKIYGKENVGGITGIIKNYDGSSYISNSYNAGEINGEEKCVGGITGYLDANRSIQYCYNVGKITCAAGENRVGALIGFREFIAGVSNCYYLDTSYKTGTGTGSHGSNAGTECTMEEMQLTGTFKGFDFDNLWYIHGTEGYIYPQLHADGERWYAKLLIIDGKTGEPTTDYQITVENSNDLDGVVVEQYGYVVGRYSAYQSSAQVVISKNGYKNFIINASDLNISISVLEAENNVITLEPDSEDISEEEKNQMQFVADHLDFAQNRYDSFVNARGFKNAYWQFDNGDEFALCTVANWMKNLTNVSDILDFQSDNIKISVSYYDIYLADLITSMSETSTAETDLGLSGFEMYKECYGNILDNWIVKFASIDIKKNDLFSAEEKQEWDNIIAQVTTNVGDLDSKEFRNNLENLLAGSQKGYEVDDSVKKLISFVASPSFYKKYEKEFSDIFEGLEVANEASTYICNAADAIKAFQTVSQAYIAAKTVKKMHTEFYDILYKVRDEMNSKNQYQASAFSTALNKYAASANNDAALYMNCIEELTSSVIDFTYDSFIKKYIQKSCYDEIAIFLGCTPGMLKAVVLAYKLGYAIGDKITDLSTKADQYTNMYYVSTVEEALENVSKKYGDILIQNQTYEDAKIYDCAYKMLAMTNKYLYNCMYKMSASDKGLKIGDKHFFRVPELMKLGTIYTNMWNRNKCHGKVLTNRYKYTSIQCPVDVYIYDAQNQLVLSIINEQVELNDDELYVMVSNGKKSIIYPYDQEYQIKLVARESGLMDYYVAEITDTETRNIDFYSIPLEEEKEYTGVIPAGIPVESSEYMLHTDGNDVQADYDSSEECLPTPSTCNWEGTTANWEKVSDAEKYVVYLYKDGQILKIVEAADNDYDFAKNITDPGLYAFSIVAVSGIPEYKNSRRTIPGDILQYVKISGVESVKKCTYNRKSQLGYEGNPSSTYEGTYQINYSGRKETVYQSNRGPVDAGDYTVTIAIPGDNSHYAGSISLDFSIEKADSNLRVEKTYISKSIGDADFCLSYSTDNLETLPTFKSDNEKIVKVGSDGKVSIVGEGDATITVSQEESKNYNAAACVVKIEVNKAATNLIEKDNNKSSEKEKVKNSRTSETIESKDESNYFVESAETSDTNFVGGWLLILALSMWSIGINIQRKRKN</sequence>
<feature type="compositionally biased region" description="Basic and acidic residues" evidence="1">
    <location>
        <begin position="34"/>
        <end position="52"/>
    </location>
</feature>
<dbReference type="Proteomes" id="UP001198220">
    <property type="component" value="Unassembled WGS sequence"/>
</dbReference>